<feature type="domain" description="Acyl-CoA dehydrogenase/oxidase N-terminal" evidence="10">
    <location>
        <begin position="6"/>
        <end position="116"/>
    </location>
</feature>
<dbReference type="FunFam" id="1.20.140.10:FF:000012">
    <property type="entry name" value="Acyl-CoA dehydrogenase fadE12"/>
    <property type="match status" value="1"/>
</dbReference>
<sequence>MSFVESEERQALRKAVGELGKKYGYAWFNQQARTGGHTTELWLEAGKLGYLGVNLPEEYGGGGGGMADLSIVLEELGAAGSPLLMMVVSPSICGTVISRFGTDEQKQRWLPGLADGTTIMAFAITEPDAGSNSHQITTTARRTDDGWSLSGRKVFISGLDVAQAVLVVGRTEDARTGKLKPALFIVPVDAPGVEFQQIEMDLISPDKQFSLFLDDVHLPREALVGAEEAALMQLFAGLNPERIMASAFAVGIARHALDKATAYVKERQVWKAPIGAHQGLAHPLAQIKIELELARLMMQKAAALYDAGDDLAAGEAANMAKYAAGEVAVRATDQAVQSLGGNGMTVEYGVASLVAAARATRIAPVSREMILNFVAQHSLGLPKSY</sequence>
<evidence type="ECO:0000259" key="8">
    <source>
        <dbReference type="Pfam" id="PF00441"/>
    </source>
</evidence>
<name>A0A4R0JZ51_9ACTN</name>
<evidence type="ECO:0000313" key="11">
    <source>
        <dbReference type="EMBL" id="TCC52883.1"/>
    </source>
</evidence>
<dbReference type="InterPro" id="IPR050741">
    <property type="entry name" value="Acyl-CoA_dehydrogenase"/>
</dbReference>
<dbReference type="GO" id="GO:0033539">
    <property type="term" value="P:fatty acid beta-oxidation using acyl-CoA dehydrogenase"/>
    <property type="evidence" value="ECO:0007669"/>
    <property type="project" value="TreeGrafter"/>
</dbReference>
<evidence type="ECO:0000256" key="2">
    <source>
        <dbReference type="ARBA" id="ARBA00009347"/>
    </source>
</evidence>
<evidence type="ECO:0000256" key="3">
    <source>
        <dbReference type="ARBA" id="ARBA00022630"/>
    </source>
</evidence>
<dbReference type="CDD" id="cd00567">
    <property type="entry name" value="ACAD"/>
    <property type="match status" value="1"/>
</dbReference>
<evidence type="ECO:0000259" key="10">
    <source>
        <dbReference type="Pfam" id="PF02771"/>
    </source>
</evidence>
<feature type="domain" description="Acyl-CoA oxidase/dehydrogenase middle" evidence="9">
    <location>
        <begin position="121"/>
        <end position="200"/>
    </location>
</feature>
<dbReference type="Pfam" id="PF00441">
    <property type="entry name" value="Acyl-CoA_dh_1"/>
    <property type="match status" value="1"/>
</dbReference>
<dbReference type="InterPro" id="IPR013786">
    <property type="entry name" value="AcylCoA_DH/ox_N"/>
</dbReference>
<accession>A0A4R0JZ51</accession>
<dbReference type="GO" id="GO:0005737">
    <property type="term" value="C:cytoplasm"/>
    <property type="evidence" value="ECO:0007669"/>
    <property type="project" value="TreeGrafter"/>
</dbReference>
<comment type="caution">
    <text evidence="11">The sequence shown here is derived from an EMBL/GenBank/DDBJ whole genome shotgun (WGS) entry which is preliminary data.</text>
</comment>
<feature type="domain" description="Acyl-CoA dehydrogenase/oxidase C-terminal" evidence="8">
    <location>
        <begin position="237"/>
        <end position="377"/>
    </location>
</feature>
<dbReference type="InterPro" id="IPR037069">
    <property type="entry name" value="AcylCoA_DH/ox_N_sf"/>
</dbReference>
<dbReference type="SUPFAM" id="SSF56645">
    <property type="entry name" value="Acyl-CoA dehydrogenase NM domain-like"/>
    <property type="match status" value="1"/>
</dbReference>
<dbReference type="OrthoDB" id="142556at2"/>
<comment type="similarity">
    <text evidence="2 7">Belongs to the acyl-CoA dehydrogenase family.</text>
</comment>
<evidence type="ECO:0000256" key="6">
    <source>
        <dbReference type="ARBA" id="ARBA00068025"/>
    </source>
</evidence>
<evidence type="ECO:0000313" key="12">
    <source>
        <dbReference type="Proteomes" id="UP000293342"/>
    </source>
</evidence>
<dbReference type="Pfam" id="PF02771">
    <property type="entry name" value="Acyl-CoA_dh_N"/>
    <property type="match status" value="1"/>
</dbReference>
<dbReference type="SUPFAM" id="SSF47203">
    <property type="entry name" value="Acyl-CoA dehydrogenase C-terminal domain-like"/>
    <property type="match status" value="1"/>
</dbReference>
<dbReference type="AlphaFoldDB" id="A0A4R0JZ51"/>
<evidence type="ECO:0000256" key="4">
    <source>
        <dbReference type="ARBA" id="ARBA00022827"/>
    </source>
</evidence>
<dbReference type="FunFam" id="1.10.540.10:FF:000028">
    <property type="entry name" value="Acyl-CoA dehydrogenase fadE12"/>
    <property type="match status" value="1"/>
</dbReference>
<dbReference type="PANTHER" id="PTHR48083">
    <property type="entry name" value="MEDIUM-CHAIN SPECIFIC ACYL-COA DEHYDROGENASE, MITOCHONDRIAL-RELATED"/>
    <property type="match status" value="1"/>
</dbReference>
<dbReference type="InterPro" id="IPR046373">
    <property type="entry name" value="Acyl-CoA_Oxase/DH_mid-dom_sf"/>
</dbReference>
<dbReference type="Gene3D" id="1.20.140.10">
    <property type="entry name" value="Butyryl-CoA Dehydrogenase, subunit A, domain 3"/>
    <property type="match status" value="1"/>
</dbReference>
<dbReference type="GO" id="GO:0050660">
    <property type="term" value="F:flavin adenine dinucleotide binding"/>
    <property type="evidence" value="ECO:0007669"/>
    <property type="project" value="InterPro"/>
</dbReference>
<dbReference type="EMBL" id="SJKD01000001">
    <property type="protein sequence ID" value="TCC52883.1"/>
    <property type="molecule type" value="Genomic_DNA"/>
</dbReference>
<comment type="cofactor">
    <cofactor evidence="1 7">
        <name>FAD</name>
        <dbReference type="ChEBI" id="CHEBI:57692"/>
    </cofactor>
</comment>
<keyword evidence="5 7" id="KW-0560">Oxidoreductase</keyword>
<dbReference type="FunFam" id="2.40.110.10:FF:000002">
    <property type="entry name" value="Acyl-CoA dehydrogenase fadE12"/>
    <property type="match status" value="1"/>
</dbReference>
<organism evidence="11 12">
    <name type="scientific">Kribbella capetownensis</name>
    <dbReference type="NCBI Taxonomy" id="1572659"/>
    <lineage>
        <taxon>Bacteria</taxon>
        <taxon>Bacillati</taxon>
        <taxon>Actinomycetota</taxon>
        <taxon>Actinomycetes</taxon>
        <taxon>Propionibacteriales</taxon>
        <taxon>Kribbellaceae</taxon>
        <taxon>Kribbella</taxon>
    </lineage>
</organism>
<dbReference type="Proteomes" id="UP000293342">
    <property type="component" value="Unassembled WGS sequence"/>
</dbReference>
<keyword evidence="12" id="KW-1185">Reference proteome</keyword>
<reference evidence="11 12" key="1">
    <citation type="submission" date="2019-02" db="EMBL/GenBank/DDBJ databases">
        <title>Kribbella capetownensis sp. nov. and Kribbella speibonae sp. nov., isolated from soil.</title>
        <authorList>
            <person name="Curtis S.M."/>
            <person name="Norton I."/>
            <person name="Everest G.J."/>
            <person name="Meyers P.R."/>
        </authorList>
    </citation>
    <scope>NUCLEOTIDE SEQUENCE [LARGE SCALE GENOMIC DNA]</scope>
    <source>
        <strain evidence="11 12">YM53</strain>
    </source>
</reference>
<dbReference type="Pfam" id="PF02770">
    <property type="entry name" value="Acyl-CoA_dh_M"/>
    <property type="match status" value="1"/>
</dbReference>
<proteinExistence type="inferred from homology"/>
<dbReference type="InterPro" id="IPR036250">
    <property type="entry name" value="AcylCo_DH-like_C"/>
</dbReference>
<dbReference type="Gene3D" id="2.40.110.10">
    <property type="entry name" value="Butyryl-CoA Dehydrogenase, subunit A, domain 2"/>
    <property type="match status" value="1"/>
</dbReference>
<dbReference type="PANTHER" id="PTHR48083:SF1">
    <property type="entry name" value="DEHYDROGENASE, PUTATIVE (AFU_ORTHOLOGUE AFUA_7G06510)-RELATED"/>
    <property type="match status" value="1"/>
</dbReference>
<dbReference type="InterPro" id="IPR009075">
    <property type="entry name" value="AcylCo_DH/oxidase_C"/>
</dbReference>
<keyword evidence="3 7" id="KW-0285">Flavoprotein</keyword>
<evidence type="ECO:0000259" key="9">
    <source>
        <dbReference type="Pfam" id="PF02770"/>
    </source>
</evidence>
<evidence type="ECO:0000256" key="1">
    <source>
        <dbReference type="ARBA" id="ARBA00001974"/>
    </source>
</evidence>
<dbReference type="InterPro" id="IPR006091">
    <property type="entry name" value="Acyl-CoA_Oxase/DH_mid-dom"/>
</dbReference>
<dbReference type="Gene3D" id="1.10.540.10">
    <property type="entry name" value="Acyl-CoA dehydrogenase/oxidase, N-terminal domain"/>
    <property type="match status" value="1"/>
</dbReference>
<keyword evidence="4 7" id="KW-0274">FAD</keyword>
<dbReference type="InterPro" id="IPR009100">
    <property type="entry name" value="AcylCoA_DH/oxidase_NM_dom_sf"/>
</dbReference>
<dbReference type="GO" id="GO:0003995">
    <property type="term" value="F:acyl-CoA dehydrogenase activity"/>
    <property type="evidence" value="ECO:0007669"/>
    <property type="project" value="TreeGrafter"/>
</dbReference>
<evidence type="ECO:0000256" key="7">
    <source>
        <dbReference type="RuleBase" id="RU362125"/>
    </source>
</evidence>
<gene>
    <name evidence="11" type="ORF">E0H75_03810</name>
</gene>
<evidence type="ECO:0000256" key="5">
    <source>
        <dbReference type="ARBA" id="ARBA00023002"/>
    </source>
</evidence>
<dbReference type="RefSeq" id="WP_131511614.1">
    <property type="nucleotide sequence ID" value="NZ_SJKD01000001.1"/>
</dbReference>
<protein>
    <recommendedName>
        <fullName evidence="6">Acyl-CoA dehydrogenase fadE12</fullName>
    </recommendedName>
</protein>